<dbReference type="SUPFAM" id="SSF50998">
    <property type="entry name" value="Quinoprotein alcohol dehydrogenase-like"/>
    <property type="match status" value="1"/>
</dbReference>
<dbReference type="Proteomes" id="UP000242180">
    <property type="component" value="Unassembled WGS sequence"/>
</dbReference>
<gene>
    <name evidence="7" type="ORF">BCR43DRAFT_559254</name>
</gene>
<dbReference type="Pfam" id="PF08801">
    <property type="entry name" value="Nucleoporin_N"/>
    <property type="match status" value="1"/>
</dbReference>
<dbReference type="InterPro" id="IPR011047">
    <property type="entry name" value="Quinoprotein_ADH-like_sf"/>
</dbReference>
<feature type="domain" description="Nucleoporin Nup133/Nup155-like N-terminal" evidence="6">
    <location>
        <begin position="64"/>
        <end position="459"/>
    </location>
</feature>
<comment type="similarity">
    <text evidence="2">Belongs to the non-repetitive/WGA-negative nucleoporin family.</text>
</comment>
<evidence type="ECO:0000259" key="6">
    <source>
        <dbReference type="Pfam" id="PF08801"/>
    </source>
</evidence>
<dbReference type="EMBL" id="MCGN01000001">
    <property type="protein sequence ID" value="ORZ02275.1"/>
    <property type="molecule type" value="Genomic_DNA"/>
</dbReference>
<dbReference type="AlphaFoldDB" id="A0A1X2HRQ3"/>
<dbReference type="GO" id="GO:0000972">
    <property type="term" value="P:transcription-dependent tethering of RNA polymerase II gene DNA at nuclear periphery"/>
    <property type="evidence" value="ECO:0007669"/>
    <property type="project" value="TreeGrafter"/>
</dbReference>
<evidence type="ECO:0000256" key="4">
    <source>
        <dbReference type="ARBA" id="ARBA00023242"/>
    </source>
</evidence>
<name>A0A1X2HRQ3_SYNRA</name>
<dbReference type="Pfam" id="PF03177">
    <property type="entry name" value="Nucleoporin_C"/>
    <property type="match status" value="1"/>
</dbReference>
<evidence type="ECO:0000256" key="1">
    <source>
        <dbReference type="ARBA" id="ARBA00004123"/>
    </source>
</evidence>
<reference evidence="7 8" key="1">
    <citation type="submission" date="2016-07" db="EMBL/GenBank/DDBJ databases">
        <title>Pervasive Adenine N6-methylation of Active Genes in Fungi.</title>
        <authorList>
            <consortium name="DOE Joint Genome Institute"/>
            <person name="Mondo S.J."/>
            <person name="Dannebaum R.O."/>
            <person name="Kuo R.C."/>
            <person name="Labutti K."/>
            <person name="Haridas S."/>
            <person name="Kuo A."/>
            <person name="Salamov A."/>
            <person name="Ahrendt S.R."/>
            <person name="Lipzen A."/>
            <person name="Sullivan W."/>
            <person name="Andreopoulos W.B."/>
            <person name="Clum A."/>
            <person name="Lindquist E."/>
            <person name="Daum C."/>
            <person name="Ramamoorthy G.K."/>
            <person name="Gryganskyi A."/>
            <person name="Culley D."/>
            <person name="Magnuson J.K."/>
            <person name="James T.Y."/>
            <person name="O'Malley M.A."/>
            <person name="Stajich J.E."/>
            <person name="Spatafora J.W."/>
            <person name="Visel A."/>
            <person name="Grigoriev I.V."/>
        </authorList>
    </citation>
    <scope>NUCLEOTIDE SEQUENCE [LARGE SCALE GENOMIC DNA]</scope>
    <source>
        <strain evidence="7 8">NRRL 2496</strain>
    </source>
</reference>
<dbReference type="InterPro" id="IPR014908">
    <property type="entry name" value="Nucleoporin_Nup133/Nup155_N"/>
</dbReference>
<dbReference type="OMA" id="CQICCIT"/>
<dbReference type="GO" id="GO:0006405">
    <property type="term" value="P:RNA export from nucleus"/>
    <property type="evidence" value="ECO:0007669"/>
    <property type="project" value="TreeGrafter"/>
</dbReference>
<dbReference type="GO" id="GO:0044611">
    <property type="term" value="C:nuclear pore inner ring"/>
    <property type="evidence" value="ECO:0007669"/>
    <property type="project" value="TreeGrafter"/>
</dbReference>
<comment type="subcellular location">
    <subcellularLocation>
        <location evidence="1">Nucleus</location>
    </subcellularLocation>
</comment>
<evidence type="ECO:0000256" key="3">
    <source>
        <dbReference type="ARBA" id="ARBA00022448"/>
    </source>
</evidence>
<keyword evidence="4" id="KW-0539">Nucleus</keyword>
<comment type="caution">
    <text evidence="7">The sequence shown here is derived from an EMBL/GenBank/DDBJ whole genome shotgun (WGS) entry which is preliminary data.</text>
</comment>
<keyword evidence="8" id="KW-1185">Reference proteome</keyword>
<dbReference type="Gene3D" id="1.25.40.440">
    <property type="entry name" value="Nucleoporin, helical domain, central subdomain"/>
    <property type="match status" value="1"/>
</dbReference>
<dbReference type="Gene3D" id="1.25.40.450">
    <property type="entry name" value="Nucleoporin, helical domain, N-terminal subdomain"/>
    <property type="match status" value="1"/>
</dbReference>
<keyword evidence="3" id="KW-0813">Transport</keyword>
<dbReference type="InParanoid" id="A0A1X2HRQ3"/>
<dbReference type="GO" id="GO:0017056">
    <property type="term" value="F:structural constituent of nuclear pore"/>
    <property type="evidence" value="ECO:0007669"/>
    <property type="project" value="InterPro"/>
</dbReference>
<dbReference type="PANTHER" id="PTHR10350:SF6">
    <property type="entry name" value="NUCLEAR PORE COMPLEX PROTEIN NUP155"/>
    <property type="match status" value="1"/>
</dbReference>
<organism evidence="7 8">
    <name type="scientific">Syncephalastrum racemosum</name>
    <name type="common">Filamentous fungus</name>
    <dbReference type="NCBI Taxonomy" id="13706"/>
    <lineage>
        <taxon>Eukaryota</taxon>
        <taxon>Fungi</taxon>
        <taxon>Fungi incertae sedis</taxon>
        <taxon>Mucoromycota</taxon>
        <taxon>Mucoromycotina</taxon>
        <taxon>Mucoromycetes</taxon>
        <taxon>Mucorales</taxon>
        <taxon>Syncephalastraceae</taxon>
        <taxon>Syncephalastrum</taxon>
    </lineage>
</organism>
<evidence type="ECO:0000313" key="7">
    <source>
        <dbReference type="EMBL" id="ORZ02275.1"/>
    </source>
</evidence>
<dbReference type="STRING" id="13706.A0A1X2HRQ3"/>
<dbReference type="InterPro" id="IPR004870">
    <property type="entry name" value="Nucleoporin_Nup155"/>
</dbReference>
<dbReference type="InterPro" id="IPR042537">
    <property type="entry name" value="Nucleoporin_Nup155_C_2"/>
</dbReference>
<dbReference type="InterPro" id="IPR007187">
    <property type="entry name" value="Nucleoporin_Nup133/Nup155_C"/>
</dbReference>
<evidence type="ECO:0000259" key="5">
    <source>
        <dbReference type="Pfam" id="PF03177"/>
    </source>
</evidence>
<sequence>MVNQRSPEAVVIAADKASHTLETCATAYERTLDIGASFNVSVSGFYEIAQREAVLPVLQKYTFTMPQFALDQIANWKANGTAGVLPEINRAYFAVENRLYLWDYIDRKEVETYEDTAPITAVAFVKPKAGTFTADITHVMVIATTQMINVVAVAVKSEQNKVLTWQFYNTGICTAASGAPITSIIGTKNGRVFGRSEDGRVWEIDYRREEGWFTSRCSKTLRPTAPGIFPMAQIFAMRNDVCTAIALDHTGTIMYQLFQDSSIQVVDLGTDDITYKIVTRNYTIRETARQMHPTSEWLSQKPLEITAIYPTTPEESKQYQLIAVTSTGVRIYLSHYKLGTHPTPGQPPNGLEVVHLRSPPPQPTENQQQEYVQSFYSGACYLLAQEQNDRQTLISACPNTGRILASGNQGGFVELSNRLDLQGKIIAIQELPSAFSLNDLGAQLSDPARHFLVFTTYGMSVLVKQRPVDMLQKLLMNYSDNFQRNAQFDGFFRLFGSSNACALCFSIICSTDQILSSVELQANAPVPATAIEAATELLKSFGKQPSTIDAGFTSRHDGLALFVYRLIEPLWTQKILKETTGPTGPTYSSTVPRHRMIAIQQVLRKLQAFMDLNADTHPHEKPRNAEEASLLEIYDLALWVAEAISFMVYLLDSDIAKIMIRLRPEMQARLKSFTFKTFLTSNEGRSLSNELAVILIDDHLARYKDIHTVVDVLERRCGTFCSASTVFIHHAMQHIKAASAGSEALHESFRLLKRAAGQIPHDKMEQIAHDYVGQGCLPQAVELALLCARARDPQNATNGMITGDESAAPLFKAKQPFYDCIYQLLKHAIVPNVEASRSTESQKAQAFQKAFSTDDLAFDYYIFEKFIADHLSTELIKLDPPHLEEFLARAPFSLERHELLIEFLRYHERYDEAAYQLVQLARTNAPIPMDRRQHYLLTAKSCAKCVMDASKKFDMLDLQKEVDNLLVLASQSA</sequence>
<proteinExistence type="inferred from homology"/>
<dbReference type="Gene3D" id="1.20.58.1780">
    <property type="match status" value="1"/>
</dbReference>
<evidence type="ECO:0000256" key="2">
    <source>
        <dbReference type="ARBA" id="ARBA00007373"/>
    </source>
</evidence>
<dbReference type="GO" id="GO:0006606">
    <property type="term" value="P:protein import into nucleus"/>
    <property type="evidence" value="ECO:0007669"/>
    <property type="project" value="TreeGrafter"/>
</dbReference>
<evidence type="ECO:0000313" key="8">
    <source>
        <dbReference type="Proteomes" id="UP000242180"/>
    </source>
</evidence>
<protein>
    <submittedName>
        <fullName evidence="7">Nup133 N terminal like-domain-containing protein</fullName>
    </submittedName>
</protein>
<dbReference type="InterPro" id="IPR042533">
    <property type="entry name" value="Nucleoporin_Nup155_C_1"/>
</dbReference>
<feature type="domain" description="Nucleoporin Nup133/Nup155-like C-terminal" evidence="5">
    <location>
        <begin position="554"/>
        <end position="968"/>
    </location>
</feature>
<dbReference type="PANTHER" id="PTHR10350">
    <property type="entry name" value="NUCLEAR PORE COMPLEX PROTEIN NUP155"/>
    <property type="match status" value="1"/>
</dbReference>
<dbReference type="GO" id="GO:0036228">
    <property type="term" value="P:protein localization to nuclear inner membrane"/>
    <property type="evidence" value="ECO:0007669"/>
    <property type="project" value="TreeGrafter"/>
</dbReference>
<accession>A0A1X2HRQ3</accession>
<dbReference type="OrthoDB" id="338970at2759"/>